<sequence>MIIMLGLMVVAFIALSSFSKRSAQKRQVEHERMLAEQLVPGAWVHTSVGFFGRFVDLDGNVVILETPSGEETYWDKRVIRSVGELPFETEETEIEEVEEYSDEEGHEEPNTDTDTNEDRI</sequence>
<dbReference type="Pfam" id="PF02699">
    <property type="entry name" value="YajC"/>
    <property type="match status" value="1"/>
</dbReference>
<dbReference type="InterPro" id="IPR003849">
    <property type="entry name" value="Preprotein_translocase_YajC"/>
</dbReference>
<dbReference type="KEGG" id="sapp:SAC06_05850"/>
<evidence type="ECO:0000313" key="2">
    <source>
        <dbReference type="EMBL" id="XBW08961.1"/>
    </source>
</evidence>
<dbReference type="SMART" id="SM01323">
    <property type="entry name" value="YajC"/>
    <property type="match status" value="1"/>
</dbReference>
<accession>A0AAU7V9L4</accession>
<organism evidence="2">
    <name type="scientific">Scrofimicrobium appendicitidis</name>
    <dbReference type="NCBI Taxonomy" id="3079930"/>
    <lineage>
        <taxon>Bacteria</taxon>
        <taxon>Bacillati</taxon>
        <taxon>Actinomycetota</taxon>
        <taxon>Actinomycetes</taxon>
        <taxon>Actinomycetales</taxon>
        <taxon>Actinomycetaceae</taxon>
        <taxon>Scrofimicrobium</taxon>
    </lineage>
</organism>
<dbReference type="RefSeq" id="WP_350259162.1">
    <property type="nucleotide sequence ID" value="NZ_CP138335.1"/>
</dbReference>
<feature type="region of interest" description="Disordered" evidence="1">
    <location>
        <begin position="87"/>
        <end position="120"/>
    </location>
</feature>
<name>A0AAU7V9L4_9ACTO</name>
<protein>
    <submittedName>
        <fullName evidence="2">Preprotein translocase subunit YajC</fullName>
    </submittedName>
</protein>
<evidence type="ECO:0000256" key="1">
    <source>
        <dbReference type="SAM" id="MobiDB-lite"/>
    </source>
</evidence>
<dbReference type="AlphaFoldDB" id="A0AAU7V9L4"/>
<dbReference type="EMBL" id="CP138335">
    <property type="protein sequence ID" value="XBW08961.1"/>
    <property type="molecule type" value="Genomic_DNA"/>
</dbReference>
<reference evidence="2" key="1">
    <citation type="submission" date="2023-11" db="EMBL/GenBank/DDBJ databases">
        <title>Scrofimicrobium hongkongense sp. nov., isolated from a patient with peritonitis.</title>
        <authorList>
            <person name="Lao H.Y."/>
            <person name="Wong A.Y.P."/>
            <person name="Ng T.L."/>
            <person name="Wong R.Y.L."/>
            <person name="Yau M.C.Y."/>
            <person name="Lam J.Y.W."/>
            <person name="Siu G.K.H."/>
        </authorList>
    </citation>
    <scope>NUCLEOTIDE SEQUENCE</scope>
    <source>
        <strain evidence="2">R131</strain>
    </source>
</reference>
<gene>
    <name evidence="2" type="ORF">SAC06_05850</name>
</gene>
<proteinExistence type="predicted"/>